<evidence type="ECO:0000256" key="2">
    <source>
        <dbReference type="ARBA" id="ARBA00010532"/>
    </source>
</evidence>
<reference evidence="8 9" key="2">
    <citation type="journal article" date="2019" name="G3 (Bethesda)">
        <title>Hybrid Assembly of the Genome of the Entomopathogenic Nematode Steinernema carpocapsae Identifies the X-Chromosome.</title>
        <authorList>
            <person name="Serra L."/>
            <person name="Macchietto M."/>
            <person name="Macias-Munoz A."/>
            <person name="McGill C.J."/>
            <person name="Rodriguez I.M."/>
            <person name="Rodriguez B."/>
            <person name="Murad R."/>
            <person name="Mortazavi A."/>
        </authorList>
    </citation>
    <scope>NUCLEOTIDE SEQUENCE [LARGE SCALE GENOMIC DNA]</scope>
    <source>
        <strain evidence="8 9">ALL</strain>
    </source>
</reference>
<evidence type="ECO:0000256" key="7">
    <source>
        <dbReference type="SAM" id="Phobius"/>
    </source>
</evidence>
<dbReference type="AlphaFoldDB" id="A0A4U5P0G9"/>
<dbReference type="GO" id="GO:0005044">
    <property type="term" value="F:scavenger receptor activity"/>
    <property type="evidence" value="ECO:0007669"/>
    <property type="project" value="TreeGrafter"/>
</dbReference>
<evidence type="ECO:0000313" key="8">
    <source>
        <dbReference type="EMBL" id="TKR89439.1"/>
    </source>
</evidence>
<protein>
    <submittedName>
        <fullName evidence="8">Uncharacterized protein</fullName>
    </submittedName>
</protein>
<keyword evidence="6" id="KW-0325">Glycoprotein</keyword>
<feature type="transmembrane region" description="Helical" evidence="7">
    <location>
        <begin position="661"/>
        <end position="683"/>
    </location>
</feature>
<organism evidence="8 9">
    <name type="scientific">Steinernema carpocapsae</name>
    <name type="common">Entomopathogenic nematode</name>
    <dbReference type="NCBI Taxonomy" id="34508"/>
    <lineage>
        <taxon>Eukaryota</taxon>
        <taxon>Metazoa</taxon>
        <taxon>Ecdysozoa</taxon>
        <taxon>Nematoda</taxon>
        <taxon>Chromadorea</taxon>
        <taxon>Rhabditida</taxon>
        <taxon>Tylenchina</taxon>
        <taxon>Panagrolaimomorpha</taxon>
        <taxon>Strongyloidoidea</taxon>
        <taxon>Steinernematidae</taxon>
        <taxon>Steinernema</taxon>
    </lineage>
</organism>
<evidence type="ECO:0000313" key="9">
    <source>
        <dbReference type="Proteomes" id="UP000298663"/>
    </source>
</evidence>
<keyword evidence="4 7" id="KW-1133">Transmembrane helix</keyword>
<evidence type="ECO:0000256" key="5">
    <source>
        <dbReference type="ARBA" id="ARBA00023136"/>
    </source>
</evidence>
<gene>
    <name evidence="8" type="ORF">L596_013542</name>
</gene>
<evidence type="ECO:0000256" key="1">
    <source>
        <dbReference type="ARBA" id="ARBA00004370"/>
    </source>
</evidence>
<dbReference type="PANTHER" id="PTHR11923:SF106">
    <property type="entry name" value="SCAVENGER RECEPTOR (CD36 FAMILY) RELATED"/>
    <property type="match status" value="1"/>
</dbReference>
<evidence type="ECO:0000256" key="4">
    <source>
        <dbReference type="ARBA" id="ARBA00022989"/>
    </source>
</evidence>
<dbReference type="GO" id="GO:0016020">
    <property type="term" value="C:membrane"/>
    <property type="evidence" value="ECO:0007669"/>
    <property type="project" value="UniProtKB-SubCell"/>
</dbReference>
<dbReference type="EMBL" id="AZBU02000003">
    <property type="protein sequence ID" value="TKR89439.1"/>
    <property type="molecule type" value="Genomic_DNA"/>
</dbReference>
<comment type="similarity">
    <text evidence="2">Belongs to the CD36 family.</text>
</comment>
<dbReference type="GO" id="GO:0005737">
    <property type="term" value="C:cytoplasm"/>
    <property type="evidence" value="ECO:0007669"/>
    <property type="project" value="TreeGrafter"/>
</dbReference>
<comment type="subcellular location">
    <subcellularLocation>
        <location evidence="1">Membrane</location>
    </subcellularLocation>
</comment>
<dbReference type="InterPro" id="IPR002159">
    <property type="entry name" value="CD36_fam"/>
</dbReference>
<sequence length="714" mass="81463">MERFPCQQFSLQADSDRSVSQRNVFYRSPVDSSAKSWLFFVYLRKETFIDVCSKTEEDIVFNGGDVNNKESLELQIYVYVEEAVDDHCPACQKCFCTLITTCLSHNLHKAPPKSTLRPSGTVSIVSLQDASPPEGARCPRFSRPLCRRLNPPNPFSSGYISLSCSTKLLLAPKSGGEYSTITGYWQKLPDLNHFDFYLFNITNPDEIEYLGAKPSVLEYGPYSFSELLKSSFKVVSETEYKYHIDWKDDNKEVYFRNNKMFVFDQERTCKTCSYDDMFMLPNVVYMAVSLQQKKYRPTKLQKLLVDASCIAMGEYPYKLVSLHGILFDGYPDPMVDIMHSRFFTQDLPNFFNKSLEQLLGFPLPNIQYAGYFAHYNNTSDEDYVVKTGKTFVDEFNHIVTWANMTKLPWWGDDNANRIVGLTDGSFNKPYPKKTDKLHIFRSYACRNFPLVFDKETSVKGIAGYKFKISEEAYNTQLSINAGLKPKNTYHKNFFSNWPCQDGYKAQPSNLSVCAQVDCGNPELYCHGCCSPEIMGNYLMPPGIVDLKCFPGKNEILAIPAVLSPPHFLESPSQVQESIIGLNPDRDTHHSGYFTLQPMTGNAIDVKFRMQVAISVWNDLDISGLNHVRSSVVPALWVEVSADPADYAIDYLYTYTVVIPKVILGVGICFTAIPILVGTAYTVWRYKRRQMMEKVQLESFRRTVNRTSNADLRTF</sequence>
<keyword evidence="5 7" id="KW-0472">Membrane</keyword>
<dbReference type="STRING" id="34508.A0A4U5P0G9"/>
<reference evidence="8 9" key="1">
    <citation type="journal article" date="2015" name="Genome Biol.">
        <title>Comparative genomics of Steinernema reveals deeply conserved gene regulatory networks.</title>
        <authorList>
            <person name="Dillman A.R."/>
            <person name="Macchietto M."/>
            <person name="Porter C.F."/>
            <person name="Rogers A."/>
            <person name="Williams B."/>
            <person name="Antoshechkin I."/>
            <person name="Lee M.M."/>
            <person name="Goodwin Z."/>
            <person name="Lu X."/>
            <person name="Lewis E.E."/>
            <person name="Goodrich-Blair H."/>
            <person name="Stock S.P."/>
            <person name="Adams B.J."/>
            <person name="Sternberg P.W."/>
            <person name="Mortazavi A."/>
        </authorList>
    </citation>
    <scope>NUCLEOTIDE SEQUENCE [LARGE SCALE GENOMIC DNA]</scope>
    <source>
        <strain evidence="8 9">ALL</strain>
    </source>
</reference>
<dbReference type="OrthoDB" id="18585at2759"/>
<dbReference type="Pfam" id="PF01130">
    <property type="entry name" value="CD36"/>
    <property type="match status" value="1"/>
</dbReference>
<proteinExistence type="inferred from homology"/>
<dbReference type="PANTHER" id="PTHR11923">
    <property type="entry name" value="SCAVENGER RECEPTOR CLASS B TYPE-1 SR-B1"/>
    <property type="match status" value="1"/>
</dbReference>
<accession>A0A4U5P0G9</accession>
<dbReference type="PRINTS" id="PR01609">
    <property type="entry name" value="CD36FAMILY"/>
</dbReference>
<name>A0A4U5P0G9_STECR</name>
<evidence type="ECO:0000256" key="3">
    <source>
        <dbReference type="ARBA" id="ARBA00022692"/>
    </source>
</evidence>
<evidence type="ECO:0000256" key="6">
    <source>
        <dbReference type="ARBA" id="ARBA00023180"/>
    </source>
</evidence>
<keyword evidence="3 7" id="KW-0812">Transmembrane</keyword>
<dbReference type="Proteomes" id="UP000298663">
    <property type="component" value="Unassembled WGS sequence"/>
</dbReference>
<keyword evidence="9" id="KW-1185">Reference proteome</keyword>
<comment type="caution">
    <text evidence="8">The sequence shown here is derived from an EMBL/GenBank/DDBJ whole genome shotgun (WGS) entry which is preliminary data.</text>
</comment>